<keyword evidence="6" id="KW-1185">Reference proteome</keyword>
<dbReference type="PANTHER" id="PTHR44688:SF16">
    <property type="entry name" value="DNA-BINDING TRANSCRIPTIONAL ACTIVATOR DEVR_DOSR"/>
    <property type="match status" value="1"/>
</dbReference>
<evidence type="ECO:0000313" key="6">
    <source>
        <dbReference type="Proteomes" id="UP000245137"/>
    </source>
</evidence>
<dbReference type="SUPFAM" id="SSF75516">
    <property type="entry name" value="Pheromone-binding domain of LuxR-like quorum-sensing transcription factors"/>
    <property type="match status" value="1"/>
</dbReference>
<gene>
    <name evidence="5" type="ORF">C5689_01885</name>
</gene>
<dbReference type="InterPro" id="IPR016032">
    <property type="entry name" value="Sig_transdc_resp-reg_C-effctor"/>
</dbReference>
<dbReference type="AlphaFoldDB" id="A0A2U1SW94"/>
<dbReference type="PANTHER" id="PTHR44688">
    <property type="entry name" value="DNA-BINDING TRANSCRIPTIONAL ACTIVATOR DEVR_DOSR"/>
    <property type="match status" value="1"/>
</dbReference>
<protein>
    <recommendedName>
        <fullName evidence="4">HTH luxR-type domain-containing protein</fullName>
    </recommendedName>
</protein>
<dbReference type="PRINTS" id="PR00038">
    <property type="entry name" value="HTHLUXR"/>
</dbReference>
<proteinExistence type="predicted"/>
<keyword evidence="2" id="KW-0238">DNA-binding</keyword>
<dbReference type="Proteomes" id="UP000245137">
    <property type="component" value="Unassembled WGS sequence"/>
</dbReference>
<dbReference type="InterPro" id="IPR000792">
    <property type="entry name" value="Tscrpt_reg_LuxR_C"/>
</dbReference>
<dbReference type="EMBL" id="PUIV01000001">
    <property type="protein sequence ID" value="PWB95868.1"/>
    <property type="molecule type" value="Genomic_DNA"/>
</dbReference>
<dbReference type="Pfam" id="PF03472">
    <property type="entry name" value="Autoind_bind"/>
    <property type="match status" value="1"/>
</dbReference>
<dbReference type="SUPFAM" id="SSF46894">
    <property type="entry name" value="C-terminal effector domain of the bipartite response regulators"/>
    <property type="match status" value="1"/>
</dbReference>
<evidence type="ECO:0000313" key="5">
    <source>
        <dbReference type="EMBL" id="PWB95868.1"/>
    </source>
</evidence>
<dbReference type="RefSeq" id="WP_108915539.1">
    <property type="nucleotide sequence ID" value="NZ_BGJY01000001.1"/>
</dbReference>
<dbReference type="InterPro" id="IPR036693">
    <property type="entry name" value="TF_LuxR_autoind-bd_dom_sf"/>
</dbReference>
<dbReference type="PROSITE" id="PS50043">
    <property type="entry name" value="HTH_LUXR_2"/>
    <property type="match status" value="1"/>
</dbReference>
<dbReference type="InterPro" id="IPR005143">
    <property type="entry name" value="TF_LuxR_autoind-bd_dom"/>
</dbReference>
<reference evidence="5 6" key="1">
    <citation type="journal article" date="2018" name="Appl. Microbiol. Biotechnol.">
        <title>Co-cultivation of the strictly anaerobic methanogen Methanosarcina barkeri with aerobic methanotrophs in an oxygen-limited membrane bioreactor.</title>
        <authorList>
            <person name="In 't Zandt M.H."/>
            <person name="van den Bosch T.J.M."/>
            <person name="Rijkers R."/>
            <person name="van Kessel M.A.H.J."/>
            <person name="Jetten M.S.M."/>
            <person name="Welte C.U."/>
        </authorList>
    </citation>
    <scope>NUCLEOTIDE SEQUENCE [LARGE SCALE GENOMIC DNA]</scope>
    <source>
        <strain evidence="5 6">DSM 17706</strain>
    </source>
</reference>
<dbReference type="Gene3D" id="1.10.10.10">
    <property type="entry name" value="Winged helix-like DNA-binding domain superfamily/Winged helix DNA-binding domain"/>
    <property type="match status" value="1"/>
</dbReference>
<dbReference type="InterPro" id="IPR036388">
    <property type="entry name" value="WH-like_DNA-bd_sf"/>
</dbReference>
<comment type="caution">
    <text evidence="5">The sequence shown here is derived from an EMBL/GenBank/DDBJ whole genome shotgun (WGS) entry which is preliminary data.</text>
</comment>
<keyword evidence="3" id="KW-0804">Transcription</keyword>
<dbReference type="Gene3D" id="3.30.450.80">
    <property type="entry name" value="Transcription factor LuxR-like, autoinducer-binding domain"/>
    <property type="match status" value="1"/>
</dbReference>
<dbReference type="CDD" id="cd06170">
    <property type="entry name" value="LuxR_C_like"/>
    <property type="match status" value="1"/>
</dbReference>
<name>A0A2U1SW94_METSR</name>
<keyword evidence="1" id="KW-0805">Transcription regulation</keyword>
<evidence type="ECO:0000256" key="3">
    <source>
        <dbReference type="ARBA" id="ARBA00023163"/>
    </source>
</evidence>
<sequence>MSADFSVRSLAFSARSLALAGACSDDVDIHSAVAEFREIIRMVGLVHSVCGAWTGVSAHRVHRFFFNDWPEDWLALYNERQIFADDPFVEEARRSMTLYLWSEVETRRPLTPRAQAVYDVGRAYGWREVVGVPIHGPMGYQGLVSLASFEAVTFSPQERACLDLISRAIHERCRREIGFGLVSEDMPKLTAREIECMQWVAVGKTDWEIAQVLGISRSTAHFHIEGAKRKLGSSSRSECVTRLALYGLI</sequence>
<organism evidence="5 6">
    <name type="scientific">Methylosinus sporium</name>
    <dbReference type="NCBI Taxonomy" id="428"/>
    <lineage>
        <taxon>Bacteria</taxon>
        <taxon>Pseudomonadati</taxon>
        <taxon>Pseudomonadota</taxon>
        <taxon>Alphaproteobacteria</taxon>
        <taxon>Hyphomicrobiales</taxon>
        <taxon>Methylocystaceae</taxon>
        <taxon>Methylosinus</taxon>
    </lineage>
</organism>
<accession>A0A2U1SW94</accession>
<dbReference type="GO" id="GO:0003677">
    <property type="term" value="F:DNA binding"/>
    <property type="evidence" value="ECO:0007669"/>
    <property type="project" value="UniProtKB-KW"/>
</dbReference>
<evidence type="ECO:0000259" key="4">
    <source>
        <dbReference type="PROSITE" id="PS50043"/>
    </source>
</evidence>
<feature type="domain" description="HTH luxR-type" evidence="4">
    <location>
        <begin position="182"/>
        <end position="247"/>
    </location>
</feature>
<dbReference type="GO" id="GO:0006355">
    <property type="term" value="P:regulation of DNA-templated transcription"/>
    <property type="evidence" value="ECO:0007669"/>
    <property type="project" value="InterPro"/>
</dbReference>
<dbReference type="OrthoDB" id="3170288at2"/>
<dbReference type="SMART" id="SM00421">
    <property type="entry name" value="HTH_LUXR"/>
    <property type="match status" value="1"/>
</dbReference>
<evidence type="ECO:0000256" key="1">
    <source>
        <dbReference type="ARBA" id="ARBA00023015"/>
    </source>
</evidence>
<dbReference type="Pfam" id="PF00196">
    <property type="entry name" value="GerE"/>
    <property type="match status" value="1"/>
</dbReference>
<evidence type="ECO:0000256" key="2">
    <source>
        <dbReference type="ARBA" id="ARBA00023125"/>
    </source>
</evidence>